<sequence length="178" mass="20125">MNIIVFLALLVLAVDTDKSPVDAECIDVEKNADEIRQCCDIPSPLEMENIQTCKEKYQEELGSDVPNLVACIFDCHARELGVLKDDLEIDEAKMMEYINQTPDEDVKKLMVESAKECLKAKGEIIEKAKEHAMKCHPLAFMMTECIMHAVYSECDKLPNHWKDSEICSKVKNGAEPCE</sequence>
<organism evidence="8 9">
    <name type="scientific">Aedes aegypti</name>
    <name type="common">Yellowfever mosquito</name>
    <name type="synonym">Culex aegypti</name>
    <dbReference type="NCBI Taxonomy" id="7159"/>
    <lineage>
        <taxon>Eukaryota</taxon>
        <taxon>Metazoa</taxon>
        <taxon>Ecdysozoa</taxon>
        <taxon>Arthropoda</taxon>
        <taxon>Hexapoda</taxon>
        <taxon>Insecta</taxon>
        <taxon>Pterygota</taxon>
        <taxon>Neoptera</taxon>
        <taxon>Endopterygota</taxon>
        <taxon>Diptera</taxon>
        <taxon>Nematocera</taxon>
        <taxon>Culicoidea</taxon>
        <taxon>Culicidae</taxon>
        <taxon>Culicinae</taxon>
        <taxon>Aedini</taxon>
        <taxon>Aedes</taxon>
        <taxon>Stegomyia</taxon>
    </lineage>
</organism>
<dbReference type="SUPFAM" id="SSF47565">
    <property type="entry name" value="Insect pheromone/odorant-binding proteins"/>
    <property type="match status" value="1"/>
</dbReference>
<dbReference type="EnsemblMetazoa" id="AAEL004729-RA">
    <property type="protein sequence ID" value="AAEL004729-PA"/>
    <property type="gene ID" value="AAEL004729"/>
</dbReference>
<dbReference type="PANTHER" id="PTHR21066:SF3">
    <property type="entry name" value="IP02236P"/>
    <property type="match status" value="1"/>
</dbReference>
<dbReference type="FunCoup" id="A0A1S4F8G3">
    <property type="interactions" value="5"/>
</dbReference>
<evidence type="ECO:0000256" key="3">
    <source>
        <dbReference type="ARBA" id="ARBA00022448"/>
    </source>
</evidence>
<evidence type="ECO:0000313" key="9">
    <source>
        <dbReference type="Proteomes" id="UP000008820"/>
    </source>
</evidence>
<dbReference type="GO" id="GO:0005549">
    <property type="term" value="F:odorant binding"/>
    <property type="evidence" value="ECO:0007669"/>
    <property type="project" value="InterPro"/>
</dbReference>
<reference evidence="8" key="2">
    <citation type="submission" date="2020-05" db="UniProtKB">
        <authorList>
            <consortium name="EnsemblMetazoa"/>
        </authorList>
    </citation>
    <scope>IDENTIFICATION</scope>
    <source>
        <strain evidence="8">LVP_AGWG</strain>
    </source>
</reference>
<evidence type="ECO:0000256" key="7">
    <source>
        <dbReference type="ARBA" id="ARBA00023157"/>
    </source>
</evidence>
<evidence type="ECO:0000313" key="8">
    <source>
        <dbReference type="EnsemblMetazoa" id="AAEL004729-PA"/>
    </source>
</evidence>
<dbReference type="GO" id="GO:0007608">
    <property type="term" value="P:sensory perception of smell"/>
    <property type="evidence" value="ECO:0007669"/>
    <property type="project" value="UniProtKB-KW"/>
</dbReference>
<proteinExistence type="inferred from homology"/>
<keyword evidence="9" id="KW-1185">Reference proteome</keyword>
<dbReference type="InterPro" id="IPR036728">
    <property type="entry name" value="PBP_GOBP_sf"/>
</dbReference>
<keyword evidence="3" id="KW-0813">Transport</keyword>
<keyword evidence="7" id="KW-1015">Disulfide bond</keyword>
<name>A0A1S4F8G3_AEDAE</name>
<protein>
    <submittedName>
        <fullName evidence="8">Uncharacterized protein</fullName>
    </submittedName>
</protein>
<dbReference type="Gene3D" id="1.10.238.270">
    <property type="match status" value="1"/>
</dbReference>
<evidence type="ECO:0000256" key="5">
    <source>
        <dbReference type="ARBA" id="ARBA00022606"/>
    </source>
</evidence>
<dbReference type="PANTHER" id="PTHR21066">
    <property type="entry name" value="ODORANT-BINDING PROTEIN 59A-RELATED"/>
    <property type="match status" value="1"/>
</dbReference>
<evidence type="ECO:0000256" key="6">
    <source>
        <dbReference type="ARBA" id="ARBA00022725"/>
    </source>
</evidence>
<dbReference type="VEuPathDB" id="VectorBase:AAEL004729"/>
<gene>
    <name evidence="8" type="primary">5565306</name>
</gene>
<reference evidence="8 9" key="1">
    <citation type="submission" date="2017-06" db="EMBL/GenBank/DDBJ databases">
        <title>Aedes aegypti genome working group (AGWG) sequencing and assembly.</title>
        <authorList>
            <consortium name="Aedes aegypti Genome Working Group (AGWG)"/>
            <person name="Matthews B.J."/>
        </authorList>
    </citation>
    <scope>NUCLEOTIDE SEQUENCE [LARGE SCALE GENOMIC DNA]</scope>
    <source>
        <strain evidence="8 9">LVP_AGWG</strain>
    </source>
</reference>
<evidence type="ECO:0000256" key="2">
    <source>
        <dbReference type="ARBA" id="ARBA00008098"/>
    </source>
</evidence>
<comment type="similarity">
    <text evidence="2">Belongs to the PBP/GOBP family.</text>
</comment>
<keyword evidence="6" id="KW-0552">Olfaction</keyword>
<dbReference type="Proteomes" id="UP000008820">
    <property type="component" value="Chromosome 2"/>
</dbReference>
<comment type="subcellular location">
    <subcellularLocation>
        <location evidence="1">Secreted</location>
    </subcellularLocation>
</comment>
<evidence type="ECO:0000256" key="1">
    <source>
        <dbReference type="ARBA" id="ARBA00004613"/>
    </source>
</evidence>
<dbReference type="GO" id="GO:0005576">
    <property type="term" value="C:extracellular region"/>
    <property type="evidence" value="ECO:0007669"/>
    <property type="project" value="UniProtKB-SubCell"/>
</dbReference>
<dbReference type="OrthoDB" id="7763387at2759"/>
<keyword evidence="5" id="KW-0716">Sensory transduction</keyword>
<accession>A0A1S4F8G3</accession>
<evidence type="ECO:0000256" key="4">
    <source>
        <dbReference type="ARBA" id="ARBA00022525"/>
    </source>
</evidence>
<keyword evidence="4" id="KW-0964">Secreted</keyword>
<dbReference type="SMR" id="A0A1S4F8G3"/>
<dbReference type="InterPro" id="IPR052295">
    <property type="entry name" value="Odorant-binding_protein"/>
</dbReference>
<dbReference type="InParanoid" id="A0A1S4F8G3"/>
<dbReference type="AlphaFoldDB" id="A0A1S4F8G3"/>